<dbReference type="AlphaFoldDB" id="A0A830FEC5"/>
<organism evidence="3 4">
    <name type="scientific">Halocalculus aciditolerans</name>
    <dbReference type="NCBI Taxonomy" id="1383812"/>
    <lineage>
        <taxon>Archaea</taxon>
        <taxon>Methanobacteriati</taxon>
        <taxon>Methanobacteriota</taxon>
        <taxon>Stenosarchaea group</taxon>
        <taxon>Halobacteria</taxon>
        <taxon>Halobacteriales</taxon>
        <taxon>Halobacteriaceae</taxon>
        <taxon>Halocalculus</taxon>
    </lineage>
</organism>
<comment type="caution">
    <text evidence="3">The sequence shown here is derived from an EMBL/GenBank/DDBJ whole genome shotgun (WGS) entry which is preliminary data.</text>
</comment>
<evidence type="ECO:0000259" key="2">
    <source>
        <dbReference type="Pfam" id="PF25921"/>
    </source>
</evidence>
<gene>
    <name evidence="3" type="ORF">GCM10009039_01550</name>
</gene>
<feature type="region of interest" description="Disordered" evidence="1">
    <location>
        <begin position="49"/>
        <end position="92"/>
    </location>
</feature>
<feature type="domain" description="DUF7967" evidence="2">
    <location>
        <begin position="9"/>
        <end position="92"/>
    </location>
</feature>
<dbReference type="Pfam" id="PF25921">
    <property type="entry name" value="DUF7967"/>
    <property type="match status" value="1"/>
</dbReference>
<protein>
    <recommendedName>
        <fullName evidence="2">DUF7967 domain-containing protein</fullName>
    </recommendedName>
</protein>
<feature type="compositionally biased region" description="Basic and acidic residues" evidence="1">
    <location>
        <begin position="60"/>
        <end position="86"/>
    </location>
</feature>
<proteinExistence type="predicted"/>
<dbReference type="EMBL" id="BMPG01000001">
    <property type="protein sequence ID" value="GGL46950.1"/>
    <property type="molecule type" value="Genomic_DNA"/>
</dbReference>
<evidence type="ECO:0000313" key="3">
    <source>
        <dbReference type="EMBL" id="GGL46950.1"/>
    </source>
</evidence>
<evidence type="ECO:0000256" key="1">
    <source>
        <dbReference type="SAM" id="MobiDB-lite"/>
    </source>
</evidence>
<reference evidence="3" key="1">
    <citation type="journal article" date="2014" name="Int. J. Syst. Evol. Microbiol.">
        <title>Complete genome sequence of Corynebacterium casei LMG S-19264T (=DSM 44701T), isolated from a smear-ripened cheese.</title>
        <authorList>
            <consortium name="US DOE Joint Genome Institute (JGI-PGF)"/>
            <person name="Walter F."/>
            <person name="Albersmeier A."/>
            <person name="Kalinowski J."/>
            <person name="Ruckert C."/>
        </authorList>
    </citation>
    <scope>NUCLEOTIDE SEQUENCE</scope>
    <source>
        <strain evidence="3">JCM 19596</strain>
    </source>
</reference>
<dbReference type="InterPro" id="IPR058273">
    <property type="entry name" value="DUF7967"/>
</dbReference>
<keyword evidence="4" id="KW-1185">Reference proteome</keyword>
<reference evidence="3" key="2">
    <citation type="submission" date="2020-09" db="EMBL/GenBank/DDBJ databases">
        <authorList>
            <person name="Sun Q."/>
            <person name="Ohkuma M."/>
        </authorList>
    </citation>
    <scope>NUCLEOTIDE SEQUENCE</scope>
    <source>
        <strain evidence="3">JCM 19596</strain>
    </source>
</reference>
<name>A0A830FEC5_9EURY</name>
<evidence type="ECO:0000313" key="4">
    <source>
        <dbReference type="Proteomes" id="UP000607197"/>
    </source>
</evidence>
<accession>A0A830FEC5</accession>
<dbReference type="OrthoDB" id="197006at2157"/>
<sequence>MTDDDEKNSDTQQVWLVHREYTPRDLIVLEYATLDGERYVRKEKAARAAQSGVTAAIDVPDDKLAPTDDADVDRYRDEARRMQEQHDPDDEI</sequence>
<dbReference type="RefSeq" id="WP_188974847.1">
    <property type="nucleotide sequence ID" value="NZ_BMPG01000001.1"/>
</dbReference>
<dbReference type="Proteomes" id="UP000607197">
    <property type="component" value="Unassembled WGS sequence"/>
</dbReference>